<keyword evidence="6 7" id="KW-0472">Membrane</keyword>
<comment type="caution">
    <text evidence="10">The sequence shown here is derived from an EMBL/GenBank/DDBJ whole genome shotgun (WGS) entry which is preliminary data.</text>
</comment>
<accession>A0ABW1HIR0</accession>
<evidence type="ECO:0000256" key="7">
    <source>
        <dbReference type="RuleBase" id="RU363032"/>
    </source>
</evidence>
<evidence type="ECO:0000256" key="1">
    <source>
        <dbReference type="ARBA" id="ARBA00004651"/>
    </source>
</evidence>
<feature type="transmembrane region" description="Helical" evidence="7">
    <location>
        <begin position="144"/>
        <end position="164"/>
    </location>
</feature>
<feature type="transmembrane region" description="Helical" evidence="7">
    <location>
        <begin position="281"/>
        <end position="303"/>
    </location>
</feature>
<dbReference type="InterPro" id="IPR000515">
    <property type="entry name" value="MetI-like"/>
</dbReference>
<keyword evidence="4 7" id="KW-0812">Transmembrane</keyword>
<dbReference type="Gene3D" id="1.10.3720.10">
    <property type="entry name" value="MetI-like"/>
    <property type="match status" value="1"/>
</dbReference>
<gene>
    <name evidence="10" type="ORF">ACFPZ4_02965</name>
</gene>
<dbReference type="SUPFAM" id="SSF161098">
    <property type="entry name" value="MetI-like"/>
    <property type="match status" value="1"/>
</dbReference>
<evidence type="ECO:0000256" key="8">
    <source>
        <dbReference type="SAM" id="MobiDB-lite"/>
    </source>
</evidence>
<feature type="domain" description="ABC transmembrane type-1" evidence="9">
    <location>
        <begin position="108"/>
        <end position="299"/>
    </location>
</feature>
<keyword evidence="5 7" id="KW-1133">Transmembrane helix</keyword>
<reference evidence="11" key="1">
    <citation type="journal article" date="2019" name="Int. J. Syst. Evol. Microbiol.">
        <title>The Global Catalogue of Microorganisms (GCM) 10K type strain sequencing project: providing services to taxonomists for standard genome sequencing and annotation.</title>
        <authorList>
            <consortium name="The Broad Institute Genomics Platform"/>
            <consortium name="The Broad Institute Genome Sequencing Center for Infectious Disease"/>
            <person name="Wu L."/>
            <person name="Ma J."/>
        </authorList>
    </citation>
    <scope>NUCLEOTIDE SEQUENCE [LARGE SCALE GENOMIC DNA]</scope>
    <source>
        <strain evidence="11">CGMCC 4.7173</strain>
    </source>
</reference>
<sequence>MTVRTAGTAAAPAVALSRPGTPPATARRRSASAPLWRGVRRLPAALGMVLVAVLFGFPLLWMALSAFKTTASVVADAYPLTWRSVLPSDPTLGNLSRLFGELGFGRTMWNTAVASAGQILGSLVVCTLAGYAFARIRFRFREPLFALCMVGAFIPIEATVVPLYEVVRDLGLLSTYPVLFLPFVCNPFGVFLMRQGFRDIPEELFEAAAVDGAGVGTLFWRIALPNVRPTLASLALIQFIWSWSNYFWPLVAMQDPKRQVAQVAMAALQTNANNQPMYGEMFAAATVITIPLVLLSISLQRYYVRGMLTAGLK</sequence>
<keyword evidence="2 7" id="KW-0813">Transport</keyword>
<feature type="transmembrane region" description="Helical" evidence="7">
    <location>
        <begin position="44"/>
        <end position="64"/>
    </location>
</feature>
<evidence type="ECO:0000313" key="10">
    <source>
        <dbReference type="EMBL" id="MFC5940438.1"/>
    </source>
</evidence>
<feature type="transmembrane region" description="Helical" evidence="7">
    <location>
        <begin position="230"/>
        <end position="248"/>
    </location>
</feature>
<dbReference type="PANTHER" id="PTHR43744">
    <property type="entry name" value="ABC TRANSPORTER PERMEASE PROTEIN MG189-RELATED-RELATED"/>
    <property type="match status" value="1"/>
</dbReference>
<organism evidence="10 11">
    <name type="scientific">Micromonospora harpali</name>
    <dbReference type="NCBI Taxonomy" id="1490225"/>
    <lineage>
        <taxon>Bacteria</taxon>
        <taxon>Bacillati</taxon>
        <taxon>Actinomycetota</taxon>
        <taxon>Actinomycetes</taxon>
        <taxon>Micromonosporales</taxon>
        <taxon>Micromonosporaceae</taxon>
        <taxon>Micromonospora</taxon>
    </lineage>
</organism>
<comment type="similarity">
    <text evidence="7">Belongs to the binding-protein-dependent transport system permease family.</text>
</comment>
<evidence type="ECO:0000256" key="5">
    <source>
        <dbReference type="ARBA" id="ARBA00022989"/>
    </source>
</evidence>
<dbReference type="EMBL" id="JBHSQQ010000007">
    <property type="protein sequence ID" value="MFC5940438.1"/>
    <property type="molecule type" value="Genomic_DNA"/>
</dbReference>
<dbReference type="RefSeq" id="WP_353900243.1">
    <property type="nucleotide sequence ID" value="NZ_CP158970.1"/>
</dbReference>
<evidence type="ECO:0000256" key="4">
    <source>
        <dbReference type="ARBA" id="ARBA00022692"/>
    </source>
</evidence>
<dbReference type="Pfam" id="PF00528">
    <property type="entry name" value="BPD_transp_1"/>
    <property type="match status" value="1"/>
</dbReference>
<evidence type="ECO:0000313" key="11">
    <source>
        <dbReference type="Proteomes" id="UP001596207"/>
    </source>
</evidence>
<evidence type="ECO:0000256" key="6">
    <source>
        <dbReference type="ARBA" id="ARBA00023136"/>
    </source>
</evidence>
<feature type="compositionally biased region" description="Low complexity" evidence="8">
    <location>
        <begin position="1"/>
        <end position="25"/>
    </location>
</feature>
<proteinExistence type="inferred from homology"/>
<dbReference type="PANTHER" id="PTHR43744:SF12">
    <property type="entry name" value="ABC TRANSPORTER PERMEASE PROTEIN MG189-RELATED"/>
    <property type="match status" value="1"/>
</dbReference>
<keyword evidence="3" id="KW-1003">Cell membrane</keyword>
<dbReference type="CDD" id="cd06261">
    <property type="entry name" value="TM_PBP2"/>
    <property type="match status" value="1"/>
</dbReference>
<name>A0ABW1HIR0_9ACTN</name>
<evidence type="ECO:0000256" key="3">
    <source>
        <dbReference type="ARBA" id="ARBA00022475"/>
    </source>
</evidence>
<dbReference type="PROSITE" id="PS50928">
    <property type="entry name" value="ABC_TM1"/>
    <property type="match status" value="1"/>
</dbReference>
<evidence type="ECO:0000256" key="2">
    <source>
        <dbReference type="ARBA" id="ARBA00022448"/>
    </source>
</evidence>
<feature type="transmembrane region" description="Helical" evidence="7">
    <location>
        <begin position="112"/>
        <end position="132"/>
    </location>
</feature>
<feature type="region of interest" description="Disordered" evidence="8">
    <location>
        <begin position="1"/>
        <end position="29"/>
    </location>
</feature>
<keyword evidence="11" id="KW-1185">Reference proteome</keyword>
<feature type="transmembrane region" description="Helical" evidence="7">
    <location>
        <begin position="170"/>
        <end position="192"/>
    </location>
</feature>
<comment type="subcellular location">
    <subcellularLocation>
        <location evidence="1 7">Cell membrane</location>
        <topology evidence="1 7">Multi-pass membrane protein</topology>
    </subcellularLocation>
</comment>
<dbReference type="Proteomes" id="UP001596207">
    <property type="component" value="Unassembled WGS sequence"/>
</dbReference>
<evidence type="ECO:0000259" key="9">
    <source>
        <dbReference type="PROSITE" id="PS50928"/>
    </source>
</evidence>
<dbReference type="InterPro" id="IPR035906">
    <property type="entry name" value="MetI-like_sf"/>
</dbReference>
<protein>
    <submittedName>
        <fullName evidence="10">Carbohydrate ABC transporter permease</fullName>
    </submittedName>
</protein>